<dbReference type="EMBL" id="AP028654">
    <property type="protein sequence ID" value="BEP28801.1"/>
    <property type="molecule type" value="Genomic_DNA"/>
</dbReference>
<accession>A0AAU9E2H0</accession>
<dbReference type="Proteomes" id="UP001321786">
    <property type="component" value="Chromosome"/>
</dbReference>
<keyword evidence="2" id="KW-1185">Reference proteome</keyword>
<evidence type="ECO:0000313" key="1">
    <source>
        <dbReference type="EMBL" id="BEP28801.1"/>
    </source>
</evidence>
<reference evidence="1 2" key="1">
    <citation type="submission" date="2023-08" db="EMBL/GenBank/DDBJ databases">
        <title>Helicovermis profunda gen. nov., sp. nov., a novel mesophilic, fermentative bacterium within the Bacillota from a deep-sea hydrothermal vent chimney.</title>
        <authorList>
            <person name="Miyazaki U."/>
            <person name="Mizutani D."/>
            <person name="Hashimoto Y."/>
            <person name="Tame A."/>
            <person name="Sawayama S."/>
            <person name="Miyazaki J."/>
            <person name="Takai K."/>
            <person name="Nakagawa S."/>
        </authorList>
    </citation>
    <scope>NUCLEOTIDE SEQUENCE [LARGE SCALE GENOMIC DNA]</scope>
    <source>
        <strain evidence="1 2">S502</strain>
    </source>
</reference>
<dbReference type="KEGG" id="hprf:HLPR_11320"/>
<dbReference type="AlphaFoldDB" id="A0AAU9E2H0"/>
<name>A0AAU9E2H0_9FIRM</name>
<sequence>MKIKGMNRNNLLKIRNQINLILELIEEFKDIKDLSNEDIIRSVYLEIGNINEVLEAINAYGLKIKSEARNRYRVYNANDISEILISDKESSLGKVSNNFFNYNKKRCSWTSLYKICKEIRSIK</sequence>
<evidence type="ECO:0000313" key="2">
    <source>
        <dbReference type="Proteomes" id="UP001321786"/>
    </source>
</evidence>
<organism evidence="1 2">
    <name type="scientific">Helicovermis profundi</name>
    <dbReference type="NCBI Taxonomy" id="3065157"/>
    <lineage>
        <taxon>Bacteria</taxon>
        <taxon>Bacillati</taxon>
        <taxon>Bacillota</taxon>
        <taxon>Clostridia</taxon>
        <taxon>Helicovermis</taxon>
    </lineage>
</organism>
<gene>
    <name evidence="1" type="ORF">HLPR_11320</name>
</gene>
<proteinExistence type="predicted"/>
<protein>
    <submittedName>
        <fullName evidence="1">Uncharacterized protein</fullName>
    </submittedName>
</protein>
<dbReference type="RefSeq" id="WP_338537106.1">
    <property type="nucleotide sequence ID" value="NZ_AP028654.1"/>
</dbReference>